<protein>
    <submittedName>
        <fullName evidence="8">ABC transporter substrate-binding protein</fullName>
    </submittedName>
</protein>
<evidence type="ECO:0000256" key="2">
    <source>
        <dbReference type="ARBA" id="ARBA00005695"/>
    </source>
</evidence>
<dbReference type="Gene3D" id="3.10.105.10">
    <property type="entry name" value="Dipeptide-binding Protein, Domain 3"/>
    <property type="match status" value="1"/>
</dbReference>
<keyword evidence="5" id="KW-0812">Transmembrane</keyword>
<comment type="caution">
    <text evidence="8">The sequence shown here is derived from an EMBL/GenBank/DDBJ whole genome shotgun (WGS) entry which is preliminary data.</text>
</comment>
<evidence type="ECO:0000256" key="3">
    <source>
        <dbReference type="ARBA" id="ARBA00022448"/>
    </source>
</evidence>
<feature type="signal peptide" evidence="6">
    <location>
        <begin position="1"/>
        <end position="35"/>
    </location>
</feature>
<dbReference type="InterPro" id="IPR030678">
    <property type="entry name" value="Peptide/Ni-bd"/>
</dbReference>
<organism evidence="8 9">
    <name type="scientific">Catenulispora yoronensis</name>
    <dbReference type="NCBI Taxonomy" id="450799"/>
    <lineage>
        <taxon>Bacteria</taxon>
        <taxon>Bacillati</taxon>
        <taxon>Actinomycetota</taxon>
        <taxon>Actinomycetes</taxon>
        <taxon>Catenulisporales</taxon>
        <taxon>Catenulisporaceae</taxon>
        <taxon>Catenulispora</taxon>
    </lineage>
</organism>
<evidence type="ECO:0000256" key="4">
    <source>
        <dbReference type="ARBA" id="ARBA00022729"/>
    </source>
</evidence>
<dbReference type="SUPFAM" id="SSF53850">
    <property type="entry name" value="Periplasmic binding protein-like II"/>
    <property type="match status" value="1"/>
</dbReference>
<dbReference type="Proteomes" id="UP001500751">
    <property type="component" value="Unassembled WGS sequence"/>
</dbReference>
<dbReference type="Gene3D" id="3.40.190.10">
    <property type="entry name" value="Periplasmic binding protein-like II"/>
    <property type="match status" value="1"/>
</dbReference>
<dbReference type="EMBL" id="BAAAQN010000094">
    <property type="protein sequence ID" value="GAA2064049.1"/>
    <property type="molecule type" value="Genomic_DNA"/>
</dbReference>
<dbReference type="InterPro" id="IPR039424">
    <property type="entry name" value="SBP_5"/>
</dbReference>
<accession>A0ABN2VK88</accession>
<keyword evidence="5" id="KW-1133">Transmembrane helix</keyword>
<comment type="similarity">
    <text evidence="2">Belongs to the bacterial solute-binding protein 5 family.</text>
</comment>
<feature type="chain" id="PRO_5045514333" evidence="6">
    <location>
        <begin position="36"/>
        <end position="627"/>
    </location>
</feature>
<keyword evidence="3" id="KW-0813">Transport</keyword>
<comment type="subcellular location">
    <subcellularLocation>
        <location evidence="1">Cell envelope</location>
    </subcellularLocation>
</comment>
<dbReference type="PANTHER" id="PTHR30290:SF10">
    <property type="entry name" value="PERIPLASMIC OLIGOPEPTIDE-BINDING PROTEIN-RELATED"/>
    <property type="match status" value="1"/>
</dbReference>
<feature type="transmembrane region" description="Helical" evidence="5">
    <location>
        <begin position="596"/>
        <end position="617"/>
    </location>
</feature>
<evidence type="ECO:0000256" key="1">
    <source>
        <dbReference type="ARBA" id="ARBA00004196"/>
    </source>
</evidence>
<proteinExistence type="inferred from homology"/>
<evidence type="ECO:0000256" key="5">
    <source>
        <dbReference type="SAM" id="Phobius"/>
    </source>
</evidence>
<dbReference type="PIRSF" id="PIRSF002741">
    <property type="entry name" value="MppA"/>
    <property type="match status" value="1"/>
</dbReference>
<reference evidence="9" key="1">
    <citation type="journal article" date="2019" name="Int. J. Syst. Evol. Microbiol.">
        <title>The Global Catalogue of Microorganisms (GCM) 10K type strain sequencing project: providing services to taxonomists for standard genome sequencing and annotation.</title>
        <authorList>
            <consortium name="The Broad Institute Genomics Platform"/>
            <consortium name="The Broad Institute Genome Sequencing Center for Infectious Disease"/>
            <person name="Wu L."/>
            <person name="Ma J."/>
        </authorList>
    </citation>
    <scope>NUCLEOTIDE SEQUENCE [LARGE SCALE GENOMIC DNA]</scope>
    <source>
        <strain evidence="9">JCM 16014</strain>
    </source>
</reference>
<evidence type="ECO:0000313" key="8">
    <source>
        <dbReference type="EMBL" id="GAA2064049.1"/>
    </source>
</evidence>
<evidence type="ECO:0000256" key="6">
    <source>
        <dbReference type="SAM" id="SignalP"/>
    </source>
</evidence>
<feature type="domain" description="Solute-binding protein family 5" evidence="7">
    <location>
        <begin position="99"/>
        <end position="474"/>
    </location>
</feature>
<evidence type="ECO:0000259" key="7">
    <source>
        <dbReference type="Pfam" id="PF00496"/>
    </source>
</evidence>
<dbReference type="Pfam" id="PF00496">
    <property type="entry name" value="SBP_bac_5"/>
    <property type="match status" value="1"/>
</dbReference>
<sequence>MVTSSSRQSRPRRLQNALAAAGVSAALVAAGPGLAGRAFADGSTAGSGSGAGKTLRVAMDGSGVDTLNPFTAYFNGALDLFGGIYPTLTTIDDAGKSAPYLAKSWKLSDDHLTWTFQIADGLKWSDGQPLTAEDAAWTLNLIMTDDVAGTANGTLVANFESVTAPDATTLVVKTKQPQSNLDYISIPVSGIPIVPKHVWEAHTKDLKDFKNESTPVVGYGPWVLTEFKTGEYAKLDANKTFLLGAPKYDHLIEQIYKETDAAVAALKAGQLDYIEGVNATQFKTLQGASGVQTAQAVGNGWFGLELNAGAKTRTGKPIGTGNPALADPVLRKAIALAVDKKTLVAKVLDGQGQVAEGYLPPAWPQWSWKPADDQLSKFDPAAANKLLDDAGYKAGSDGVRVDPKTSKPLNLRLGIHSDDTQDAAVSNYLVSWFKAIGINATIQPMSMSALNSDLGKGNWDMLMDAWTTGPDPTYLLGIQSCGTLPNDDGSGGNTDSFFCDADYDKLFAQQSTIFDPAERAKVVGQMQEILYQGNSNIMFYNSTHKIAANAKVSGLLTGTKDANGFYPAQSSFWSYLKAAPAAEAAGSSGKDGGSGAGLWIGVIVAVVVVGGGGVLVLRRRSGADDRE</sequence>
<gene>
    <name evidence="8" type="ORF">GCM10009839_89350</name>
</gene>
<keyword evidence="9" id="KW-1185">Reference proteome</keyword>
<keyword evidence="4 6" id="KW-0732">Signal</keyword>
<keyword evidence="5" id="KW-0472">Membrane</keyword>
<dbReference type="PANTHER" id="PTHR30290">
    <property type="entry name" value="PERIPLASMIC BINDING COMPONENT OF ABC TRANSPORTER"/>
    <property type="match status" value="1"/>
</dbReference>
<dbReference type="InterPro" id="IPR000914">
    <property type="entry name" value="SBP_5_dom"/>
</dbReference>
<evidence type="ECO:0000313" key="9">
    <source>
        <dbReference type="Proteomes" id="UP001500751"/>
    </source>
</evidence>
<dbReference type="CDD" id="cd00995">
    <property type="entry name" value="PBP2_NikA_DppA_OppA_like"/>
    <property type="match status" value="1"/>
</dbReference>
<name>A0ABN2VK88_9ACTN</name>
<dbReference type="RefSeq" id="WP_344671847.1">
    <property type="nucleotide sequence ID" value="NZ_BAAAQN010000094.1"/>
</dbReference>